<dbReference type="SMART" id="SM00409">
    <property type="entry name" value="IG"/>
    <property type="match status" value="4"/>
</dbReference>
<name>A0A4E0RQ70_FASHE</name>
<feature type="compositionally biased region" description="Low complexity" evidence="3">
    <location>
        <begin position="1795"/>
        <end position="1804"/>
    </location>
</feature>
<dbReference type="InterPro" id="IPR036179">
    <property type="entry name" value="Ig-like_dom_sf"/>
</dbReference>
<feature type="domain" description="Ig-like" evidence="4">
    <location>
        <begin position="470"/>
        <end position="608"/>
    </location>
</feature>
<evidence type="ECO:0000313" key="6">
    <source>
        <dbReference type="Proteomes" id="UP000230066"/>
    </source>
</evidence>
<feature type="compositionally biased region" description="Basic and acidic residues" evidence="3">
    <location>
        <begin position="1805"/>
        <end position="1822"/>
    </location>
</feature>
<feature type="domain" description="Ig-like" evidence="4">
    <location>
        <begin position="398"/>
        <end position="465"/>
    </location>
</feature>
<feature type="region of interest" description="Disordered" evidence="3">
    <location>
        <begin position="1716"/>
        <end position="1854"/>
    </location>
</feature>
<keyword evidence="6" id="KW-1185">Reference proteome</keyword>
<feature type="region of interest" description="Disordered" evidence="3">
    <location>
        <begin position="1298"/>
        <end position="1330"/>
    </location>
</feature>
<feature type="compositionally biased region" description="Basic and acidic residues" evidence="3">
    <location>
        <begin position="1725"/>
        <end position="1745"/>
    </location>
</feature>
<evidence type="ECO:0000256" key="1">
    <source>
        <dbReference type="ARBA" id="ARBA00022737"/>
    </source>
</evidence>
<dbReference type="PANTHER" id="PTHR44170">
    <property type="entry name" value="PROTEIN SIDEKICK"/>
    <property type="match status" value="1"/>
</dbReference>
<feature type="region of interest" description="Disordered" evidence="3">
    <location>
        <begin position="1619"/>
        <end position="1695"/>
    </location>
</feature>
<accession>A0A4E0RQ70</accession>
<dbReference type="EMBL" id="JXXN02000303">
    <property type="protein sequence ID" value="THD27854.1"/>
    <property type="molecule type" value="Genomic_DNA"/>
</dbReference>
<protein>
    <recommendedName>
        <fullName evidence="4">Ig-like domain-containing protein</fullName>
    </recommendedName>
</protein>
<feature type="domain" description="Ig-like" evidence="4">
    <location>
        <begin position="617"/>
        <end position="737"/>
    </location>
</feature>
<comment type="caution">
    <text evidence="5">The sequence shown here is derived from an EMBL/GenBank/DDBJ whole genome shotgun (WGS) entry which is preliminary data.</text>
</comment>
<feature type="compositionally biased region" description="Basic and acidic residues" evidence="3">
    <location>
        <begin position="1621"/>
        <end position="1630"/>
    </location>
</feature>
<dbReference type="GO" id="GO:0098609">
    <property type="term" value="P:cell-cell adhesion"/>
    <property type="evidence" value="ECO:0007669"/>
    <property type="project" value="TreeGrafter"/>
</dbReference>
<sequence>MNQNFCGHFTQFRPNSMKFFAVVHFLFYSVNVATIVDNNEDKQDLPSFIKEPPSVVYYPFSEREFEINEQPAAFDLEAIVYPSNSTVTIATSVPDDPKNYLFLPVLRTSTHVDHSSSSVSFHQPYAILYTTSQQVTQPHDTHVWKARVYNLLPNAMLHLLASTSSGTVRSRPIRLIHTELPGFPRFADESLSLLIGNTGRLVCHLPRAQPSLPVVSFYQNGIRLDLSDGMRYRLIYLGGDGTAIPWEERVLKSQRLHQPAQKTQSNGGNEVYDTIFHKPVPSAAVLLIHPLQLTDSGEYRCQARIGSREVFSEQRTILNVSKPHEKVPVRLQFSSDDPEISYLYGHLVTSSSSTSSLSSSAPDLTHEKDGALADLKSIATSKNLISIGGRSNNADGSMVISSTPTRVLMVPEGMNLTLFCTYESAPIVSTRWFFDAPQSNVYQDGRFGVLMISRVTKNNEATYTCSPNIPALETTRKSFKILVKQRKLLKMEPGPKVTVGTGQNISLRCGYQKTKHQAHSSKEFSALPTTSHDSDSDFRHLTLGTDLGWYHDGKSIGIKQKYDKTFIEVNTDGTRLHIINISNYDQGIYQCWKIDDTGAWSTASSVVTMGSATRHENEMQEARAGEGITQERTREGLTGHMTCNVSAILRKGPLKRTDSGIQPNDVVIVWYRGASDSEPIDLSSNQFGGIKYLRTTVDWASQILSVVNPRKSKDDGLYACKVYDRSTNSVLGEMKFELIIDSERKIVPEGTPKEMESKALTSVQAKHDHMKIQTVMGEISNIQDISSRIKSALKREFPISTPKIRRLANFTTGIHVSWLLSDRTVASQIERFEVELRMLKSTTEGRSMRIRRSETALRASLLPFSVDETYWTLPSRIANAGVKNEICLAENKGIQAGRVYSVRIVGIVRPEDQIEFTSEIAVKSPWSNRISFENLVGLQPTITTLLAVNRTQLKLEWTLPTRSSWDLPVQLSNGAIYVHFQALLTPLVLDKNYSYPQKSRWKSCYQGTDGASEKTSLKQSFLGSWHLNGDGRNWKPFRSTISNLRSNTTYAVAIYGLLSPLEQRNVEHNSPRWYTLLSAEAIEQTLIVDNGETRTPLDRADKDAKKTANANTAEIMNRIDNVDSKSPADQESHILVVILGSLAGVLLVISLALIGLCIWYHLRTKRLVYQEAIESPNKLGMTTSSLELSSTPNAYLVNTTNPVLNFMDSSYQGVQFTGSPQMQHLGITNPSLRQLAELQSLYQFPGYSPPHNWSTVPFNPAEEIHQQVLQQQHQQSEKQQTWLNAGLVKSSGSKGITLPGSYPYEKGPNPVQSAVHHQSHRQTDNEQELDSLLRRNSDLSEKAAHTNELKRDQFVTFIGSPNDNLSSPDASDDNEGDEARIIQNDQSSSIYSHIGSESTLNELPPKLLDRQGCFSPQPPPPPPIGAGLLGRLALFTPQVTHAGVFQASGNPQIQRPIPMYLSATSTHPQIPSSDLWNTGILPVNLGASSNWLNYPAVQASLLARQQSVPFGHYTPMVMDSTLMPSQYPITQPPAMFYRTLPNRRTLDLTPRNSVATITTAVAATGTTATMMDQRLPIQDPLLRFQSNEWPHGTGIHVENEPLFDPKAAFSLGRDQLGQESDLDHLDDDHPNAQFVPKSWMDNSSKPDSLREASCAGAPRQVQTSSKPPSSAESGRGSRPSGAGSERSNSGEERKHHELARTFGDSGVDLHASVNNEVELSQLSRKKADEPPDKNKRLDQTIENKGTKFTKPGRFRPYKTVNQTNSTRMTEDEVNSTAGGSTTDKHDNRRHRHNELSSQSSLDSSGCKRCDGDQPKSVDHLESDTWQLRDPCGRKEAITKPVSPSAEAPSISSSI</sequence>
<dbReference type="PANTHER" id="PTHR44170:SF6">
    <property type="entry name" value="CONTACTIN"/>
    <property type="match status" value="1"/>
</dbReference>
<dbReference type="PROSITE" id="PS50835">
    <property type="entry name" value="IG_LIKE"/>
    <property type="match status" value="4"/>
</dbReference>
<evidence type="ECO:0000256" key="3">
    <source>
        <dbReference type="SAM" id="MobiDB-lite"/>
    </source>
</evidence>
<feature type="compositionally biased region" description="Low complexity" evidence="3">
    <location>
        <begin position="1842"/>
        <end position="1854"/>
    </location>
</feature>
<dbReference type="Proteomes" id="UP000230066">
    <property type="component" value="Unassembled WGS sequence"/>
</dbReference>
<reference evidence="5" key="1">
    <citation type="submission" date="2019-03" db="EMBL/GenBank/DDBJ databases">
        <title>Improved annotation for the trematode Fasciola hepatica.</title>
        <authorList>
            <person name="Choi Y.-J."/>
            <person name="Martin J."/>
            <person name="Mitreva M."/>
        </authorList>
    </citation>
    <scope>NUCLEOTIDE SEQUENCE [LARGE SCALE GENOMIC DNA]</scope>
</reference>
<evidence type="ECO:0000259" key="4">
    <source>
        <dbReference type="PROSITE" id="PS50835"/>
    </source>
</evidence>
<gene>
    <name evidence="5" type="ORF">D915_001350</name>
</gene>
<keyword evidence="2" id="KW-1015">Disulfide bond</keyword>
<dbReference type="GO" id="GO:0016020">
    <property type="term" value="C:membrane"/>
    <property type="evidence" value="ECO:0007669"/>
    <property type="project" value="UniProtKB-SubCell"/>
</dbReference>
<feature type="region of interest" description="Disordered" evidence="3">
    <location>
        <begin position="1406"/>
        <end position="1425"/>
    </location>
</feature>
<evidence type="ECO:0000313" key="5">
    <source>
        <dbReference type="EMBL" id="THD27854.1"/>
    </source>
</evidence>
<proteinExistence type="predicted"/>
<organism evidence="5 6">
    <name type="scientific">Fasciola hepatica</name>
    <name type="common">Liver fluke</name>
    <dbReference type="NCBI Taxonomy" id="6192"/>
    <lineage>
        <taxon>Eukaryota</taxon>
        <taxon>Metazoa</taxon>
        <taxon>Spiralia</taxon>
        <taxon>Lophotrochozoa</taxon>
        <taxon>Platyhelminthes</taxon>
        <taxon>Trematoda</taxon>
        <taxon>Digenea</taxon>
        <taxon>Plagiorchiida</taxon>
        <taxon>Echinostomata</taxon>
        <taxon>Echinostomatoidea</taxon>
        <taxon>Fasciolidae</taxon>
        <taxon>Fasciola</taxon>
    </lineage>
</organism>
<keyword evidence="1" id="KW-0677">Repeat</keyword>
<dbReference type="SUPFAM" id="SSF48726">
    <property type="entry name" value="Immunoglobulin"/>
    <property type="match status" value="3"/>
</dbReference>
<dbReference type="InterPro" id="IPR013783">
    <property type="entry name" value="Ig-like_fold"/>
</dbReference>
<feature type="compositionally biased region" description="Low complexity" evidence="3">
    <location>
        <begin position="1667"/>
        <end position="1687"/>
    </location>
</feature>
<dbReference type="InterPro" id="IPR007110">
    <property type="entry name" value="Ig-like_dom"/>
</dbReference>
<feature type="domain" description="Ig-like" evidence="4">
    <location>
        <begin position="181"/>
        <end position="318"/>
    </location>
</feature>
<dbReference type="Pfam" id="PF13927">
    <property type="entry name" value="Ig_3"/>
    <property type="match status" value="1"/>
</dbReference>
<dbReference type="InterPro" id="IPR003599">
    <property type="entry name" value="Ig_sub"/>
</dbReference>
<dbReference type="Gene3D" id="2.60.40.10">
    <property type="entry name" value="Immunoglobulins"/>
    <property type="match status" value="3"/>
</dbReference>
<evidence type="ECO:0000256" key="2">
    <source>
        <dbReference type="ARBA" id="ARBA00023157"/>
    </source>
</evidence>